<accession>A0ABU1INV0</accession>
<comment type="similarity">
    <text evidence="1 2">Belongs to the metallophosphoesterase superfamily. YfcE family.</text>
</comment>
<proteinExistence type="inferred from homology"/>
<comment type="caution">
    <text evidence="4">The sequence shown here is derived from an EMBL/GenBank/DDBJ whole genome shotgun (WGS) entry which is preliminary data.</text>
</comment>
<sequence>MRILIVSDSHGEEKLLHRIVEREGADHVIHCGDFCTDRDRLPRTSLTVVRGNCDWEPVPEEEYWDGGKWRFLVVHGHLHQVKTSLLPVRYRAEELGARIACFGHSHYPLCEQLGDVLLINPGSITQPRGFAHPTFAVLETESESRVRVSYFTPDGAAVPERGGIFDWKPAP</sequence>
<reference evidence="4 5" key="1">
    <citation type="submission" date="2023-07" db="EMBL/GenBank/DDBJ databases">
        <title>Genomic Encyclopedia of Type Strains, Phase IV (KMG-IV): sequencing the most valuable type-strain genomes for metagenomic binning, comparative biology and taxonomic classification.</title>
        <authorList>
            <person name="Goeker M."/>
        </authorList>
    </citation>
    <scope>NUCLEOTIDE SEQUENCE [LARGE SCALE GENOMIC DNA]</scope>
    <source>
        <strain evidence="4 5">DSM 45903</strain>
    </source>
</reference>
<evidence type="ECO:0000313" key="5">
    <source>
        <dbReference type="Proteomes" id="UP001185012"/>
    </source>
</evidence>
<name>A0ABU1INV0_9BACL</name>
<organism evidence="4 5">
    <name type="scientific">Desmospora profundinema</name>
    <dbReference type="NCBI Taxonomy" id="1571184"/>
    <lineage>
        <taxon>Bacteria</taxon>
        <taxon>Bacillati</taxon>
        <taxon>Bacillota</taxon>
        <taxon>Bacilli</taxon>
        <taxon>Bacillales</taxon>
        <taxon>Thermoactinomycetaceae</taxon>
        <taxon>Desmospora</taxon>
    </lineage>
</organism>
<dbReference type="CDD" id="cd00841">
    <property type="entry name" value="MPP_YfcE"/>
    <property type="match status" value="1"/>
</dbReference>
<dbReference type="InterPro" id="IPR029052">
    <property type="entry name" value="Metallo-depent_PP-like"/>
</dbReference>
<dbReference type="PANTHER" id="PTHR11124">
    <property type="entry name" value="VACUOLAR SORTING PROTEIN VPS29"/>
    <property type="match status" value="1"/>
</dbReference>
<evidence type="ECO:0000259" key="3">
    <source>
        <dbReference type="Pfam" id="PF12850"/>
    </source>
</evidence>
<dbReference type="InterPro" id="IPR041802">
    <property type="entry name" value="MPP_YfcE"/>
</dbReference>
<evidence type="ECO:0000313" key="4">
    <source>
        <dbReference type="EMBL" id="MDR6226466.1"/>
    </source>
</evidence>
<dbReference type="EC" id="3.1.4.-" evidence="2"/>
<protein>
    <recommendedName>
        <fullName evidence="2">Phosphoesterase</fullName>
        <ecNumber evidence="2">3.1.4.-</ecNumber>
    </recommendedName>
</protein>
<dbReference type="InterPro" id="IPR024654">
    <property type="entry name" value="Calcineurin-like_PHP_lpxH"/>
</dbReference>
<keyword evidence="2" id="KW-0479">Metal-binding</keyword>
<evidence type="ECO:0000256" key="2">
    <source>
        <dbReference type="RuleBase" id="RU362039"/>
    </source>
</evidence>
<dbReference type="EMBL" id="JAVDQG010000005">
    <property type="protein sequence ID" value="MDR6226466.1"/>
    <property type="molecule type" value="Genomic_DNA"/>
</dbReference>
<feature type="domain" description="Calcineurin-like phosphoesterase" evidence="3">
    <location>
        <begin position="1"/>
        <end position="142"/>
    </location>
</feature>
<gene>
    <name evidence="4" type="ORF">JOE21_002473</name>
</gene>
<dbReference type="SUPFAM" id="SSF56300">
    <property type="entry name" value="Metallo-dependent phosphatases"/>
    <property type="match status" value="1"/>
</dbReference>
<evidence type="ECO:0000256" key="1">
    <source>
        <dbReference type="ARBA" id="ARBA00008950"/>
    </source>
</evidence>
<dbReference type="Gene3D" id="3.60.21.10">
    <property type="match status" value="1"/>
</dbReference>
<dbReference type="NCBIfam" id="TIGR00040">
    <property type="entry name" value="yfcE"/>
    <property type="match status" value="1"/>
</dbReference>
<comment type="cofactor">
    <cofactor evidence="2">
        <name>a divalent metal cation</name>
        <dbReference type="ChEBI" id="CHEBI:60240"/>
    </cofactor>
</comment>
<dbReference type="Pfam" id="PF12850">
    <property type="entry name" value="Metallophos_2"/>
    <property type="match status" value="1"/>
</dbReference>
<dbReference type="Proteomes" id="UP001185012">
    <property type="component" value="Unassembled WGS sequence"/>
</dbReference>
<keyword evidence="5" id="KW-1185">Reference proteome</keyword>
<dbReference type="InterPro" id="IPR000979">
    <property type="entry name" value="Phosphodiesterase_MJ0936/Vps29"/>
</dbReference>
<dbReference type="RefSeq" id="WP_309866374.1">
    <property type="nucleotide sequence ID" value="NZ_JAVDQG010000005.1"/>
</dbReference>